<gene>
    <name evidence="1" type="ORF">AC626_10660</name>
</gene>
<dbReference type="Proteomes" id="UP000036850">
    <property type="component" value="Unassembled WGS sequence"/>
</dbReference>
<protein>
    <submittedName>
        <fullName evidence="1">Uncharacterized protein</fullName>
    </submittedName>
</protein>
<dbReference type="AlphaFoldDB" id="A0A0L0EUB2"/>
<evidence type="ECO:0000313" key="2">
    <source>
        <dbReference type="Proteomes" id="UP000036850"/>
    </source>
</evidence>
<comment type="caution">
    <text evidence="1">The sequence shown here is derived from an EMBL/GenBank/DDBJ whole genome shotgun (WGS) entry which is preliminary data.</text>
</comment>
<dbReference type="EMBL" id="LFZX01000068">
    <property type="protein sequence ID" value="KNC67463.1"/>
    <property type="molecule type" value="Genomic_DNA"/>
</dbReference>
<reference evidence="2" key="1">
    <citation type="submission" date="2015-07" db="EMBL/GenBank/DDBJ databases">
        <title>Draft genome sequence of a Pseudoalteromonas rubra strain, OCN096, isolated from Kaneohe Bay, Oahu, Hawaii.</title>
        <authorList>
            <person name="Beurmann S."/>
            <person name="Ushijima B."/>
            <person name="Belcaid M."/>
            <person name="Callahan S.M."/>
            <person name="Aeby G.S."/>
        </authorList>
    </citation>
    <scope>NUCLEOTIDE SEQUENCE [LARGE SCALE GENOMIC DNA]</scope>
    <source>
        <strain evidence="2">OCN096</strain>
    </source>
</reference>
<name>A0A0L0EUB2_9GAMM</name>
<accession>A0A0L0EUB2</accession>
<proteinExistence type="predicted"/>
<sequence length="220" mass="22734">MSVMQGGKFGHGFAAAGFTQAFAPAIGRIQPGVKHSPLRIAAAAMVGGTASKISGGKFANGAVTAAFSRMFNDGLHFESVTDKDILSFTDSKAEISVEVLGSKLAGVDTNNTQSAPSIEIRRTTISESEIDVTAIAKGPVAVKLTEKGVMLELKGCSLGGYGGACLGVSSIVDSPAANAASRNIIKATTPQTTVVDGDVFIYIQDMLGIPKSFVKSKRYE</sequence>
<dbReference type="PATRIC" id="fig|43658.6.peg.5037"/>
<dbReference type="OrthoDB" id="6402965at2"/>
<organism evidence="1 2">
    <name type="scientific">Pseudoalteromonas rubra</name>
    <dbReference type="NCBI Taxonomy" id="43658"/>
    <lineage>
        <taxon>Bacteria</taxon>
        <taxon>Pseudomonadati</taxon>
        <taxon>Pseudomonadota</taxon>
        <taxon>Gammaproteobacteria</taxon>
        <taxon>Alteromonadales</taxon>
        <taxon>Pseudoalteromonadaceae</taxon>
        <taxon>Pseudoalteromonas</taxon>
    </lineage>
</organism>
<evidence type="ECO:0000313" key="1">
    <source>
        <dbReference type="EMBL" id="KNC67463.1"/>
    </source>
</evidence>